<evidence type="ECO:0008006" key="3">
    <source>
        <dbReference type="Google" id="ProtNLM"/>
    </source>
</evidence>
<sequence>MSWSDTKRFGRIGVLLLAALGLGGCLQPMYAQGPVVASTGPGAPIAVSPEAGLAQVDILPIDGRVGQKIRNDLIFTLTGGAGVPTAPRYRLDITVQVIAAQVAIVDPFTSRPQLQTAGVDASYVLVEINKGIPIVSGNAIGRATYTRNRQRFASTRAQRDAEDRAAKVVVEQIRAKLLAHFSGHGVPPAPVVAVKPAGI</sequence>
<dbReference type="Proteomes" id="UP000515317">
    <property type="component" value="Chromosome"/>
</dbReference>
<dbReference type="EMBL" id="AP023361">
    <property type="protein sequence ID" value="BCJ89306.1"/>
    <property type="molecule type" value="Genomic_DNA"/>
</dbReference>
<dbReference type="AlphaFoldDB" id="A0A6S6QJD1"/>
<evidence type="ECO:0000313" key="1">
    <source>
        <dbReference type="EMBL" id="BCJ89306.1"/>
    </source>
</evidence>
<dbReference type="RefSeq" id="WP_222876033.1">
    <property type="nucleotide sequence ID" value="NZ_AP023361.1"/>
</dbReference>
<reference evidence="1 2" key="1">
    <citation type="submission" date="2020-08" db="EMBL/GenBank/DDBJ databases">
        <title>Genome sequence of Rhizobiales bacterium strain IZ6.</title>
        <authorList>
            <person name="Nakai R."/>
            <person name="Naganuma T."/>
        </authorList>
    </citation>
    <scope>NUCLEOTIDE SEQUENCE [LARGE SCALE GENOMIC DNA]</scope>
    <source>
        <strain evidence="1 2">IZ6</strain>
    </source>
</reference>
<protein>
    <recommendedName>
        <fullName evidence="3">LPS-assembly lipoprotein</fullName>
    </recommendedName>
</protein>
<evidence type="ECO:0000313" key="2">
    <source>
        <dbReference type="Proteomes" id="UP000515317"/>
    </source>
</evidence>
<keyword evidence="2" id="KW-1185">Reference proteome</keyword>
<accession>A0A6S6QJD1</accession>
<proteinExistence type="predicted"/>
<gene>
    <name evidence="1" type="ORF">IZ6_00410</name>
</gene>
<dbReference type="PROSITE" id="PS51257">
    <property type="entry name" value="PROKAR_LIPOPROTEIN"/>
    <property type="match status" value="1"/>
</dbReference>
<name>A0A6S6QJD1_9HYPH</name>
<organism evidence="1 2">
    <name type="scientific">Terrihabitans soli</name>
    <dbReference type="NCBI Taxonomy" id="708113"/>
    <lineage>
        <taxon>Bacteria</taxon>
        <taxon>Pseudomonadati</taxon>
        <taxon>Pseudomonadota</taxon>
        <taxon>Alphaproteobacteria</taxon>
        <taxon>Hyphomicrobiales</taxon>
        <taxon>Terrihabitans</taxon>
    </lineage>
</organism>
<dbReference type="Gene3D" id="3.30.160.150">
    <property type="entry name" value="Lipoprotein like domain"/>
    <property type="match status" value="1"/>
</dbReference>
<dbReference type="KEGG" id="tso:IZ6_00410"/>